<feature type="region of interest" description="Disordered" evidence="1">
    <location>
        <begin position="1"/>
        <end position="23"/>
    </location>
</feature>
<sequence length="66" mass="7443">MASTKNLKAVPTTGTMPRLDTKKIPKAERANIGQLVFDAIQREFQNPEIRAEYERWKADRAAKGIA</sequence>
<evidence type="ECO:0000313" key="5">
    <source>
        <dbReference type="Proteomes" id="UP000220005"/>
    </source>
</evidence>
<evidence type="ECO:0000313" key="4">
    <source>
        <dbReference type="EMBL" id="PDX81457.1"/>
    </source>
</evidence>
<reference evidence="4" key="2">
    <citation type="submission" date="2017-07" db="EMBL/GenBank/DDBJ databases">
        <authorList>
            <person name="Sun Z.S."/>
            <person name="Albrecht U."/>
            <person name="Echele G."/>
            <person name="Lee C.C."/>
        </authorList>
    </citation>
    <scope>NUCLEOTIDE SEQUENCE</scope>
    <source>
        <strain evidence="3">CNCM I 4573</strain>
        <strain evidence="4">CNCM I 4575</strain>
    </source>
</reference>
<organism evidence="4 5">
    <name type="scientific">Faecalibacterium prausnitzii</name>
    <dbReference type="NCBI Taxonomy" id="853"/>
    <lineage>
        <taxon>Bacteria</taxon>
        <taxon>Bacillati</taxon>
        <taxon>Bacillota</taxon>
        <taxon>Clostridia</taxon>
        <taxon>Eubacteriales</taxon>
        <taxon>Oscillospiraceae</taxon>
        <taxon>Faecalibacterium</taxon>
    </lineage>
</organism>
<dbReference type="EMBL" id="WKQE01000001">
    <property type="protein sequence ID" value="MSC79503.1"/>
    <property type="molecule type" value="Genomic_DNA"/>
</dbReference>
<evidence type="ECO:0000313" key="2">
    <source>
        <dbReference type="EMBL" id="MSC79503.1"/>
    </source>
</evidence>
<dbReference type="RefSeq" id="WP_097786192.1">
    <property type="nucleotide sequence ID" value="NZ_JBBNHN010000001.1"/>
</dbReference>
<proteinExistence type="predicted"/>
<dbReference type="Proteomes" id="UP000220157">
    <property type="component" value="Unassembled WGS sequence"/>
</dbReference>
<evidence type="ECO:0000313" key="6">
    <source>
        <dbReference type="Proteomes" id="UP000220157"/>
    </source>
</evidence>
<gene>
    <name evidence="3" type="ORF">CGS56_14180</name>
    <name evidence="4" type="ORF">CGS58_07130</name>
    <name evidence="2" type="ORF">GKD85_01455</name>
</gene>
<evidence type="ECO:0000313" key="3">
    <source>
        <dbReference type="EMBL" id="PDX74185.1"/>
    </source>
</evidence>
<accession>A0A2A7AQP2</accession>
<evidence type="ECO:0000256" key="1">
    <source>
        <dbReference type="SAM" id="MobiDB-lite"/>
    </source>
</evidence>
<protein>
    <submittedName>
        <fullName evidence="4">Uncharacterized protein</fullName>
    </submittedName>
</protein>
<dbReference type="Proteomes" id="UP000220005">
    <property type="component" value="Unassembled WGS sequence"/>
</dbReference>
<name>A0A2A7AQP2_9FIRM</name>
<evidence type="ECO:0000313" key="7">
    <source>
        <dbReference type="Proteomes" id="UP000477010"/>
    </source>
</evidence>
<reference evidence="2 7" key="3">
    <citation type="journal article" date="2019" name="Nat. Med.">
        <title>A library of human gut bacterial isolates paired with longitudinal multiomics data enables mechanistic microbiome research.</title>
        <authorList>
            <person name="Poyet M."/>
            <person name="Groussin M."/>
            <person name="Gibbons S.M."/>
            <person name="Avila-Pacheco J."/>
            <person name="Jiang X."/>
            <person name="Kearney S.M."/>
            <person name="Perrotta A.R."/>
            <person name="Berdy B."/>
            <person name="Zhao S."/>
            <person name="Lieberman T.D."/>
            <person name="Swanson P.K."/>
            <person name="Smith M."/>
            <person name="Roesemann S."/>
            <person name="Alexander J.E."/>
            <person name="Rich S.A."/>
            <person name="Livny J."/>
            <person name="Vlamakis H."/>
            <person name="Clish C."/>
            <person name="Bullock K."/>
            <person name="Deik A."/>
            <person name="Scott J."/>
            <person name="Pierce K.A."/>
            <person name="Xavier R.J."/>
            <person name="Alm E.J."/>
        </authorList>
    </citation>
    <scope>NUCLEOTIDE SEQUENCE [LARGE SCALE GENOMIC DNA]</scope>
    <source>
        <strain evidence="2 7">BIOML-B9</strain>
    </source>
</reference>
<dbReference type="EMBL" id="NMTY01000015">
    <property type="protein sequence ID" value="PDX81457.1"/>
    <property type="molecule type" value="Genomic_DNA"/>
</dbReference>
<comment type="caution">
    <text evidence="4">The sequence shown here is derived from an EMBL/GenBank/DDBJ whole genome shotgun (WGS) entry which is preliminary data.</text>
</comment>
<reference evidence="5 6" key="1">
    <citation type="journal article" date="2017" name="Front. Microbiol.">
        <title>New Insights into the Diversity of the Genus Faecalibacterium.</title>
        <authorList>
            <person name="Benevides L."/>
            <person name="Burman S."/>
            <person name="Martin R."/>
            <person name="Robert V."/>
            <person name="Thomas M."/>
            <person name="Miquel S."/>
            <person name="Chain F."/>
            <person name="Sokol H."/>
            <person name="Bermudez-Humaran L.G."/>
            <person name="Morrison M."/>
            <person name="Langella P."/>
            <person name="Azevedo V.A."/>
            <person name="Chatel J.M."/>
            <person name="Soares S."/>
        </authorList>
    </citation>
    <scope>NUCLEOTIDE SEQUENCE [LARGE SCALE GENOMIC DNA]</scope>
    <source>
        <strain evidence="3 6">CNCM I 4573</strain>
        <strain evidence="4 5">CNCM I 4575</strain>
    </source>
</reference>
<dbReference type="AlphaFoldDB" id="A0A2A7AQP2"/>
<dbReference type="Proteomes" id="UP000477010">
    <property type="component" value="Unassembled WGS sequence"/>
</dbReference>
<dbReference type="EMBL" id="NMTW01000053">
    <property type="protein sequence ID" value="PDX74185.1"/>
    <property type="molecule type" value="Genomic_DNA"/>
</dbReference>